<organism evidence="8 9">
    <name type="scientific">Komagataeibacter europaeus</name>
    <name type="common">Gluconacetobacter europaeus</name>
    <dbReference type="NCBI Taxonomy" id="33995"/>
    <lineage>
        <taxon>Bacteria</taxon>
        <taxon>Pseudomonadati</taxon>
        <taxon>Pseudomonadota</taxon>
        <taxon>Alphaproteobacteria</taxon>
        <taxon>Acetobacterales</taxon>
        <taxon>Acetobacteraceae</taxon>
        <taxon>Komagataeibacter</taxon>
    </lineage>
</organism>
<keyword evidence="2" id="KW-1003">Cell membrane</keyword>
<keyword evidence="9" id="KW-1185">Reference proteome</keyword>
<accession>A0A0M0EH21</accession>
<protein>
    <submittedName>
        <fullName evidence="8">Sulfatase</fullName>
    </submittedName>
</protein>
<evidence type="ECO:0000256" key="2">
    <source>
        <dbReference type="ARBA" id="ARBA00022475"/>
    </source>
</evidence>
<evidence type="ECO:0000256" key="5">
    <source>
        <dbReference type="ARBA" id="ARBA00023136"/>
    </source>
</evidence>
<evidence type="ECO:0000256" key="4">
    <source>
        <dbReference type="ARBA" id="ARBA00022989"/>
    </source>
</evidence>
<keyword evidence="5 6" id="KW-0472">Membrane</keyword>
<dbReference type="PANTHER" id="PTHR47371">
    <property type="entry name" value="LIPOTEICHOIC ACID SYNTHASE"/>
    <property type="match status" value="1"/>
</dbReference>
<evidence type="ECO:0000256" key="6">
    <source>
        <dbReference type="SAM" id="Phobius"/>
    </source>
</evidence>
<dbReference type="PATRIC" id="fig|33995.3.peg.2583"/>
<evidence type="ECO:0000256" key="3">
    <source>
        <dbReference type="ARBA" id="ARBA00022692"/>
    </source>
</evidence>
<evidence type="ECO:0000256" key="1">
    <source>
        <dbReference type="ARBA" id="ARBA00004651"/>
    </source>
</evidence>
<dbReference type="InterPro" id="IPR050448">
    <property type="entry name" value="OpgB/LTA_synthase_biosynth"/>
</dbReference>
<keyword evidence="4 6" id="KW-1133">Transmembrane helix</keyword>
<comment type="caution">
    <text evidence="8">The sequence shown here is derived from an EMBL/GenBank/DDBJ whole genome shotgun (WGS) entry which is preliminary data.</text>
</comment>
<dbReference type="InterPro" id="IPR000917">
    <property type="entry name" value="Sulfatase_N"/>
</dbReference>
<reference evidence="8" key="1">
    <citation type="submission" date="2015-08" db="EMBL/GenBank/DDBJ databases">
        <title>Draft genome sequence of Komagataeibacter europaeus CECT 8546 a cellulose producer strain from vinegar produced by the traditional method.</title>
        <authorList>
            <person name="Poehlein A."/>
            <person name="Valera M.J."/>
            <person name="Haack F.S."/>
            <person name="Mas A."/>
            <person name="Daniel R."/>
            <person name="Streit W.R."/>
            <person name="Mateo E."/>
        </authorList>
    </citation>
    <scope>NUCLEOTIDE SEQUENCE [LARGE SCALE GENOMIC DNA]</scope>
    <source>
        <strain evidence="8">CECT 8546</strain>
    </source>
</reference>
<dbReference type="SUPFAM" id="SSF53649">
    <property type="entry name" value="Alkaline phosphatase-like"/>
    <property type="match status" value="1"/>
</dbReference>
<dbReference type="OrthoDB" id="5363296at2"/>
<dbReference type="InterPro" id="IPR017850">
    <property type="entry name" value="Alkaline_phosphatase_core_sf"/>
</dbReference>
<dbReference type="Gene3D" id="3.40.720.10">
    <property type="entry name" value="Alkaline Phosphatase, subunit A"/>
    <property type="match status" value="1"/>
</dbReference>
<evidence type="ECO:0000313" key="9">
    <source>
        <dbReference type="Proteomes" id="UP000037566"/>
    </source>
</evidence>
<dbReference type="CDD" id="cd16015">
    <property type="entry name" value="LTA_synthase"/>
    <property type="match status" value="1"/>
</dbReference>
<dbReference type="Pfam" id="PF00884">
    <property type="entry name" value="Sulfatase"/>
    <property type="match status" value="1"/>
</dbReference>
<dbReference type="GO" id="GO:0005886">
    <property type="term" value="C:plasma membrane"/>
    <property type="evidence" value="ECO:0007669"/>
    <property type="project" value="UniProtKB-SubCell"/>
</dbReference>
<gene>
    <name evidence="8" type="ORF">KOEU_23160</name>
</gene>
<feature type="transmembrane region" description="Helical" evidence="6">
    <location>
        <begin position="105"/>
        <end position="131"/>
    </location>
</feature>
<evidence type="ECO:0000259" key="7">
    <source>
        <dbReference type="Pfam" id="PF00884"/>
    </source>
</evidence>
<comment type="subcellular location">
    <subcellularLocation>
        <location evidence="1">Cell membrane</location>
        <topology evidence="1">Multi-pass membrane protein</topology>
    </subcellularLocation>
</comment>
<feature type="domain" description="Sulfatase N-terminal" evidence="7">
    <location>
        <begin position="209"/>
        <end position="446"/>
    </location>
</feature>
<evidence type="ECO:0000313" key="8">
    <source>
        <dbReference type="EMBL" id="KON64246.1"/>
    </source>
</evidence>
<keyword evidence="3 6" id="KW-0812">Transmembrane</keyword>
<dbReference type="PANTHER" id="PTHR47371:SF3">
    <property type="entry name" value="PHOSPHOGLYCEROL TRANSFERASE I"/>
    <property type="match status" value="1"/>
</dbReference>
<feature type="transmembrane region" description="Helical" evidence="6">
    <location>
        <begin position="6"/>
        <end position="26"/>
    </location>
</feature>
<dbReference type="Proteomes" id="UP000037566">
    <property type="component" value="Unassembled WGS sequence"/>
</dbReference>
<sequence>MLPPTGLAALTVIALVAPAIEYLGVIPRTTTLPSTRRWVLDMLCTLVGYGGWLALTGNMSVAALMTPVLMTVIVVASNIKYKVLGEPLLFSDLVVARSFLQHPQFYLFSIPATARLALVVLVIVLPVLFWVYASVALFPHLLGGSILLLGCLLLGICPARSWAPVPDMKHDLSRLGLPGSMLLYWRRWRGSPDLPPPVPLQGTAIYDQIIIVQCESFSDPTTLGLPADIAIPPMPGLTRARQLASHQGPLCVSGFGAYTMRSEYGVLFGQSEKELGFRQYDPFLTARREHSHALPFRLKAMGYESTFIHPHDLRFYDRKTLMPAMGFTHVIRPGPHVSTDSMPYFSDITLGETLDDIVRTARTPSLFYTVTMENHGPWPTGADRNAPLRHYLEHVANSDQMLLNLINDLSKQTGRSLLVFFGDHRPSIPGVITPGALRDVPYVVLSFPLTEKTAHCPSIALTPAQLNKLITTLICQA</sequence>
<dbReference type="STRING" id="33995.KOEU_23160"/>
<proteinExistence type="predicted"/>
<dbReference type="EMBL" id="LHUQ01000013">
    <property type="protein sequence ID" value="KON64246.1"/>
    <property type="molecule type" value="Genomic_DNA"/>
</dbReference>
<dbReference type="AlphaFoldDB" id="A0A0M0EH21"/>
<name>A0A0M0EH21_KOMEU</name>
<feature type="transmembrane region" description="Helical" evidence="6">
    <location>
        <begin position="137"/>
        <end position="159"/>
    </location>
</feature>